<dbReference type="EMBL" id="JACJVQ010000007">
    <property type="protein sequence ID" value="MBB6634697.1"/>
    <property type="molecule type" value="Genomic_DNA"/>
</dbReference>
<gene>
    <name evidence="3" type="ORF">H7B67_11305</name>
</gene>
<sequence length="167" mass="17865">MAAEPYIGEVRIFAFDRVPNGWLPCKGQMLPIATHGALYSILGTTYGGDGRSTFSLPDLQGRVPIHPGTNISLGQAGGEEKHRLTIEEMPVHSHRAVAGSDAPSTATSPKGKTWGTSFVNSYSSIKDGLMKASALGESGASQPHNNMQPYIVYQYCIAIAGYYPPRP</sequence>
<dbReference type="InterPro" id="IPR037053">
    <property type="entry name" value="Phage_tail_collar_dom_sf"/>
</dbReference>
<dbReference type="AlphaFoldDB" id="A0A841SYL5"/>
<proteinExistence type="predicted"/>
<evidence type="ECO:0000313" key="4">
    <source>
        <dbReference type="Proteomes" id="UP000535838"/>
    </source>
</evidence>
<comment type="caution">
    <text evidence="3">The sequence shown here is derived from an EMBL/GenBank/DDBJ whole genome shotgun (WGS) entry which is preliminary data.</text>
</comment>
<organism evidence="3 4">
    <name type="scientific">Cohnella thailandensis</name>
    <dbReference type="NCBI Taxonomy" id="557557"/>
    <lineage>
        <taxon>Bacteria</taxon>
        <taxon>Bacillati</taxon>
        <taxon>Bacillota</taxon>
        <taxon>Bacilli</taxon>
        <taxon>Bacillales</taxon>
        <taxon>Paenibacillaceae</taxon>
        <taxon>Cohnella</taxon>
    </lineage>
</organism>
<dbReference type="Pfam" id="PF07484">
    <property type="entry name" value="Collar"/>
    <property type="match status" value="1"/>
</dbReference>
<dbReference type="RefSeq" id="WP_185119925.1">
    <property type="nucleotide sequence ID" value="NZ_JACJVQ010000007.1"/>
</dbReference>
<feature type="region of interest" description="Disordered" evidence="1">
    <location>
        <begin position="94"/>
        <end position="113"/>
    </location>
</feature>
<protein>
    <submittedName>
        <fullName evidence="3">Phage tail protein</fullName>
    </submittedName>
</protein>
<accession>A0A841SYL5</accession>
<feature type="domain" description="Phage tail collar" evidence="2">
    <location>
        <begin position="8"/>
        <end position="64"/>
    </location>
</feature>
<dbReference type="Proteomes" id="UP000535838">
    <property type="component" value="Unassembled WGS sequence"/>
</dbReference>
<name>A0A841SYL5_9BACL</name>
<evidence type="ECO:0000313" key="3">
    <source>
        <dbReference type="EMBL" id="MBB6634697.1"/>
    </source>
</evidence>
<keyword evidence="4" id="KW-1185">Reference proteome</keyword>
<reference evidence="3 4" key="1">
    <citation type="submission" date="2020-08" db="EMBL/GenBank/DDBJ databases">
        <title>Cohnella phylogeny.</title>
        <authorList>
            <person name="Dunlap C."/>
        </authorList>
    </citation>
    <scope>NUCLEOTIDE SEQUENCE [LARGE SCALE GENOMIC DNA]</scope>
    <source>
        <strain evidence="3 4">DSM 25241</strain>
    </source>
</reference>
<evidence type="ECO:0000259" key="2">
    <source>
        <dbReference type="Pfam" id="PF07484"/>
    </source>
</evidence>
<evidence type="ECO:0000256" key="1">
    <source>
        <dbReference type="SAM" id="MobiDB-lite"/>
    </source>
</evidence>
<dbReference type="SUPFAM" id="SSF88874">
    <property type="entry name" value="Receptor-binding domain of short tail fibre protein gp12"/>
    <property type="match status" value="1"/>
</dbReference>
<feature type="compositionally biased region" description="Polar residues" evidence="1">
    <location>
        <begin position="102"/>
        <end position="113"/>
    </location>
</feature>
<dbReference type="Gene3D" id="3.90.1340.10">
    <property type="entry name" value="Phage tail collar domain"/>
    <property type="match status" value="1"/>
</dbReference>
<dbReference type="InterPro" id="IPR011083">
    <property type="entry name" value="Phage_tail_collar_dom"/>
</dbReference>